<comment type="pathway">
    <text evidence="7">Carbohydrate acid metabolism; galactarate degradation; D-glycerate from galactarate: step 1/3.</text>
</comment>
<evidence type="ECO:0000256" key="3">
    <source>
        <dbReference type="ARBA" id="ARBA00022723"/>
    </source>
</evidence>
<dbReference type="Proteomes" id="UP001214898">
    <property type="component" value="Chromosome"/>
</dbReference>
<keyword evidence="3" id="KW-0479">Metal-binding</keyword>
<evidence type="ECO:0000313" key="12">
    <source>
        <dbReference type="Proteomes" id="UP001214898"/>
    </source>
</evidence>
<dbReference type="InterPro" id="IPR048332">
    <property type="entry name" value="GD_AH_C"/>
</dbReference>
<sequence length="524" mass="56517">MAMNLRKNQAPLYIKVHEIDNTAIIVNDGGLPKGTVFSCGLVLEEDVPQGHKVALTDLNQGDEIVRYGEVIGFADETIKRGSWIREALVRMPAPPALDDLPLANRVPPPRPPLEGYTFEGYRNADGSAGTKNILGITTSVQCVVGVLDYAVKRIKEELLPKYPNVDDVVQLHHQYGCGVAINAPDAVIPIRTIQNLAKHPNFGGEVMVIELGCEKLLPERIASENDDDILSLQDHRGFAAMIQSILEMAEERLIRLNSRTRVSCPVSDLVIGLQCGGSDAFSGVTANPAVGYAADLLVRAGATVLFSEVTEVRDAIHLLTPRAVSEEVGQSLIKEMKWYDSYLRRGDADRSANPSPGNKKGGLSNVVEKALGSVAKSGTSPISGVLGPGERAEQKGLLFVATPASDFVCGTLQLAAGMNLQVFTTGRGTPYGLAAAPVLKVSTRHSLSEHWADLIDINAGRIATGEASIEDVGWEIFRTILDVASGRKQTWADRWGLHNDLCLFNPAPVLDSCFYSGEMEYAVK</sequence>
<dbReference type="Gene3D" id="2.30.130.110">
    <property type="match status" value="1"/>
</dbReference>
<feature type="domain" description="SAF" evidence="10">
    <location>
        <begin position="20"/>
        <end position="90"/>
    </location>
</feature>
<evidence type="ECO:0000256" key="2">
    <source>
        <dbReference type="ARBA" id="ARBA00010986"/>
    </source>
</evidence>
<evidence type="ECO:0000259" key="10">
    <source>
        <dbReference type="SMART" id="SM00858"/>
    </source>
</evidence>
<dbReference type="InterPro" id="IPR044144">
    <property type="entry name" value="SAF_UxaA/GarD"/>
</dbReference>
<keyword evidence="5 11" id="KW-0456">Lyase</keyword>
<dbReference type="GO" id="GO:0008867">
    <property type="term" value="F:galactarate dehydratase activity"/>
    <property type="evidence" value="ECO:0007669"/>
    <property type="project" value="UniProtKB-UniRule"/>
</dbReference>
<dbReference type="EC" id="4.2.1.42" evidence="8 9"/>
<evidence type="ECO:0000256" key="6">
    <source>
        <dbReference type="ARBA" id="ARBA00059570"/>
    </source>
</evidence>
<dbReference type="Pfam" id="PF04295">
    <property type="entry name" value="GD_AH_second"/>
    <property type="match status" value="1"/>
</dbReference>
<dbReference type="AlphaFoldDB" id="A0AAX3RKS1"/>
<dbReference type="GO" id="GO:0046392">
    <property type="term" value="P:galactarate catabolic process"/>
    <property type="evidence" value="ECO:0007669"/>
    <property type="project" value="UniProtKB-UniRule"/>
</dbReference>
<gene>
    <name evidence="11" type="primary">garD</name>
    <name evidence="11" type="ORF">P5633_01600</name>
</gene>
<dbReference type="SMART" id="SM00858">
    <property type="entry name" value="SAF"/>
    <property type="match status" value="1"/>
</dbReference>
<comment type="cofactor">
    <cofactor evidence="1">
        <name>Fe(2+)</name>
        <dbReference type="ChEBI" id="CHEBI:29033"/>
    </cofactor>
</comment>
<dbReference type="NCBIfam" id="TIGR03248">
    <property type="entry name" value="galactar-dH20"/>
    <property type="match status" value="1"/>
</dbReference>
<organism evidence="11 12">
    <name type="scientific">Bacillus subtilis</name>
    <dbReference type="NCBI Taxonomy" id="1423"/>
    <lineage>
        <taxon>Bacteria</taxon>
        <taxon>Bacillati</taxon>
        <taxon>Bacillota</taxon>
        <taxon>Bacilli</taxon>
        <taxon>Bacillales</taxon>
        <taxon>Bacillaceae</taxon>
        <taxon>Bacillus</taxon>
    </lineage>
</organism>
<dbReference type="PANTHER" id="PTHR30536:SF1">
    <property type="entry name" value="GALACTARATE DEHYDRATASE (L-THREO-FORMING)"/>
    <property type="match status" value="1"/>
</dbReference>
<proteinExistence type="inferred from homology"/>
<reference evidence="11" key="1">
    <citation type="submission" date="2025-02" db="EMBL/GenBank/DDBJ databases">
        <title>Complete genome sequences of 52 Bacillus and Priestia strains isolated from West-African fermentations and 26 reference strains from the DSMZ collection.</title>
        <authorList>
            <person name="Wiedenbein E.S."/>
            <person name="Canoy T.S."/>
            <person name="Hui Y."/>
            <person name="Parkouda C."/>
            <person name="Dawende C."/>
            <person name="Ametefe E."/>
            <person name="Jespersen L."/>
            <person name="Nielsen D.S."/>
        </authorList>
    </citation>
    <scope>NUCLEOTIDE SEQUENCE</scope>
    <source>
        <strain evidence="11">PRO56</strain>
    </source>
</reference>
<comment type="function">
    <text evidence="6">Catalyzes the dehydration of galactarate to form 5-dehydro-4-deoxy-D-glucarate (5-KDG).</text>
</comment>
<evidence type="ECO:0000256" key="9">
    <source>
        <dbReference type="NCBIfam" id="TIGR03248"/>
    </source>
</evidence>
<evidence type="ECO:0000256" key="4">
    <source>
        <dbReference type="ARBA" id="ARBA00023004"/>
    </source>
</evidence>
<dbReference type="Pfam" id="PF20629">
    <property type="entry name" value="GD_AH_C"/>
    <property type="match status" value="1"/>
</dbReference>
<dbReference type="CDD" id="cd11613">
    <property type="entry name" value="SAF_AH_GD"/>
    <property type="match status" value="1"/>
</dbReference>
<dbReference type="GO" id="GO:0046872">
    <property type="term" value="F:metal ion binding"/>
    <property type="evidence" value="ECO:0007669"/>
    <property type="project" value="UniProtKB-KW"/>
</dbReference>
<evidence type="ECO:0000256" key="8">
    <source>
        <dbReference type="ARBA" id="ARBA00066755"/>
    </source>
</evidence>
<evidence type="ECO:0000313" key="11">
    <source>
        <dbReference type="EMBL" id="WEY85021.1"/>
    </source>
</evidence>
<dbReference type="InterPro" id="IPR052172">
    <property type="entry name" value="UxaA_altronate/galactarate_dh"/>
</dbReference>
<dbReference type="GO" id="GO:0019698">
    <property type="term" value="P:D-galacturonate catabolic process"/>
    <property type="evidence" value="ECO:0007669"/>
    <property type="project" value="TreeGrafter"/>
</dbReference>
<protein>
    <recommendedName>
        <fullName evidence="8 9">Galactarate dehydratase</fullName>
        <ecNumber evidence="8 9">4.2.1.42</ecNumber>
    </recommendedName>
</protein>
<dbReference type="InterPro" id="IPR007392">
    <property type="entry name" value="GD_AH_second"/>
</dbReference>
<evidence type="ECO:0000256" key="5">
    <source>
        <dbReference type="ARBA" id="ARBA00023239"/>
    </source>
</evidence>
<dbReference type="InterPro" id="IPR017654">
    <property type="entry name" value="GarD-like"/>
</dbReference>
<name>A0AAX3RKS1_BACIU</name>
<accession>A0AAX3RKS1</accession>
<keyword evidence="4" id="KW-0408">Iron</keyword>
<comment type="similarity">
    <text evidence="2">Belongs to the UxaA family.</text>
</comment>
<evidence type="ECO:0000256" key="1">
    <source>
        <dbReference type="ARBA" id="ARBA00001954"/>
    </source>
</evidence>
<dbReference type="FunFam" id="2.30.130.110:FF:000001">
    <property type="entry name" value="Galactarate dehydratase (L-threo-forming)"/>
    <property type="match status" value="1"/>
</dbReference>
<dbReference type="EMBL" id="CP120576">
    <property type="protein sequence ID" value="WEY85021.1"/>
    <property type="molecule type" value="Genomic_DNA"/>
</dbReference>
<dbReference type="PANTHER" id="PTHR30536">
    <property type="entry name" value="ALTRONATE/GALACTARATE DEHYDRATASE"/>
    <property type="match status" value="1"/>
</dbReference>
<dbReference type="InterPro" id="IPR013974">
    <property type="entry name" value="SAF"/>
</dbReference>
<evidence type="ECO:0000256" key="7">
    <source>
        <dbReference type="ARBA" id="ARBA00060689"/>
    </source>
</evidence>